<gene>
    <name evidence="5" type="ORF">BJX66DRAFT_84191</name>
</gene>
<evidence type="ECO:0000313" key="6">
    <source>
        <dbReference type="Proteomes" id="UP001610563"/>
    </source>
</evidence>
<dbReference type="InterPro" id="IPR036291">
    <property type="entry name" value="NAD(P)-bd_dom_sf"/>
</dbReference>
<keyword evidence="4" id="KW-1133">Transmembrane helix</keyword>
<protein>
    <recommendedName>
        <fullName evidence="7">Short chain oxidoreductase/dehydrogenase</fullName>
    </recommendedName>
</protein>
<dbReference type="EMBL" id="JBFTWV010000173">
    <property type="protein sequence ID" value="KAL2784602.1"/>
    <property type="molecule type" value="Genomic_DNA"/>
</dbReference>
<accession>A0ABR4FNH6</accession>
<sequence length="302" mass="32918">MSNSPSTHNRPRVWLITGCTSGFGKLFVSAIVARGDKIIATARNVSALDEFKDTPNVRLLNLDVTATQGELDARATTALELFGGVDVLVNNAGYVLSGAWEELTHEQVLHQFHTNFFGQMNVTRAFLPHMRHRSSGTIIFMSSIAGWLGVAAGGPYSASKFALEGAAESLQKELSPLGIQVHLAVLGQFRTNILAEGRRQVPRPTPAIDAYDTVIETLARRQEETNGKQPGDPVRAVEWILDVVRDEGSVAGKEVGLRIVLGSDAQKIIRDQCLNTLRDLDQFDEFSRSTDFPGAGRVDAYS</sequence>
<evidence type="ECO:0008006" key="7">
    <source>
        <dbReference type="Google" id="ProtNLM"/>
    </source>
</evidence>
<dbReference type="InterPro" id="IPR051911">
    <property type="entry name" value="SDR_oxidoreductase"/>
</dbReference>
<dbReference type="PANTHER" id="PTHR43976">
    <property type="entry name" value="SHORT CHAIN DEHYDROGENASE"/>
    <property type="match status" value="1"/>
</dbReference>
<comment type="similarity">
    <text evidence="1 3">Belongs to the short-chain dehydrogenases/reductases (SDR) family.</text>
</comment>
<dbReference type="PANTHER" id="PTHR43976:SF16">
    <property type="entry name" value="SHORT-CHAIN DEHYDROGENASE_REDUCTASE FAMILY PROTEIN"/>
    <property type="match status" value="1"/>
</dbReference>
<dbReference type="PRINTS" id="PR00081">
    <property type="entry name" value="GDHRDH"/>
</dbReference>
<keyword evidence="6" id="KW-1185">Reference proteome</keyword>
<evidence type="ECO:0000256" key="4">
    <source>
        <dbReference type="SAM" id="Phobius"/>
    </source>
</evidence>
<dbReference type="Gene3D" id="3.40.50.720">
    <property type="entry name" value="NAD(P)-binding Rossmann-like Domain"/>
    <property type="match status" value="1"/>
</dbReference>
<name>A0ABR4FNH6_9EURO</name>
<evidence type="ECO:0000256" key="3">
    <source>
        <dbReference type="RuleBase" id="RU000363"/>
    </source>
</evidence>
<evidence type="ECO:0000313" key="5">
    <source>
        <dbReference type="EMBL" id="KAL2784602.1"/>
    </source>
</evidence>
<dbReference type="Pfam" id="PF00106">
    <property type="entry name" value="adh_short"/>
    <property type="match status" value="1"/>
</dbReference>
<evidence type="ECO:0000256" key="2">
    <source>
        <dbReference type="ARBA" id="ARBA00023002"/>
    </source>
</evidence>
<keyword evidence="4" id="KW-0472">Membrane</keyword>
<dbReference type="Proteomes" id="UP001610563">
    <property type="component" value="Unassembled WGS sequence"/>
</dbReference>
<dbReference type="SUPFAM" id="SSF51735">
    <property type="entry name" value="NAD(P)-binding Rossmann-fold domains"/>
    <property type="match status" value="1"/>
</dbReference>
<keyword evidence="4" id="KW-0812">Transmembrane</keyword>
<reference evidence="5 6" key="1">
    <citation type="submission" date="2024-07" db="EMBL/GenBank/DDBJ databases">
        <title>Section-level genome sequencing and comparative genomics of Aspergillus sections Usti and Cavernicolus.</title>
        <authorList>
            <consortium name="Lawrence Berkeley National Laboratory"/>
            <person name="Nybo J.L."/>
            <person name="Vesth T.C."/>
            <person name="Theobald S."/>
            <person name="Frisvad J.C."/>
            <person name="Larsen T.O."/>
            <person name="Kjaerboelling I."/>
            <person name="Rothschild-Mancinelli K."/>
            <person name="Lyhne E.K."/>
            <person name="Kogle M.E."/>
            <person name="Barry K."/>
            <person name="Clum A."/>
            <person name="Na H."/>
            <person name="Ledsgaard L."/>
            <person name="Lin J."/>
            <person name="Lipzen A."/>
            <person name="Kuo A."/>
            <person name="Riley R."/>
            <person name="Mondo S."/>
            <person name="Labutti K."/>
            <person name="Haridas S."/>
            <person name="Pangalinan J."/>
            <person name="Salamov A.A."/>
            <person name="Simmons B.A."/>
            <person name="Magnuson J.K."/>
            <person name="Chen J."/>
            <person name="Drula E."/>
            <person name="Henrissat B."/>
            <person name="Wiebenga A."/>
            <person name="Lubbers R.J."/>
            <person name="Gomes A.C."/>
            <person name="Makela M.R."/>
            <person name="Stajich J."/>
            <person name="Grigoriev I.V."/>
            <person name="Mortensen U.H."/>
            <person name="De Vries R.P."/>
            <person name="Baker S.E."/>
            <person name="Andersen M.R."/>
        </authorList>
    </citation>
    <scope>NUCLEOTIDE SEQUENCE [LARGE SCALE GENOMIC DNA]</scope>
    <source>
        <strain evidence="5 6">CBS 209.92</strain>
    </source>
</reference>
<organism evidence="5 6">
    <name type="scientific">Aspergillus keveii</name>
    <dbReference type="NCBI Taxonomy" id="714993"/>
    <lineage>
        <taxon>Eukaryota</taxon>
        <taxon>Fungi</taxon>
        <taxon>Dikarya</taxon>
        <taxon>Ascomycota</taxon>
        <taxon>Pezizomycotina</taxon>
        <taxon>Eurotiomycetes</taxon>
        <taxon>Eurotiomycetidae</taxon>
        <taxon>Eurotiales</taxon>
        <taxon>Aspergillaceae</taxon>
        <taxon>Aspergillus</taxon>
        <taxon>Aspergillus subgen. Nidulantes</taxon>
    </lineage>
</organism>
<evidence type="ECO:0000256" key="1">
    <source>
        <dbReference type="ARBA" id="ARBA00006484"/>
    </source>
</evidence>
<dbReference type="CDD" id="cd05374">
    <property type="entry name" value="17beta-HSD-like_SDR_c"/>
    <property type="match status" value="1"/>
</dbReference>
<feature type="transmembrane region" description="Helical" evidence="4">
    <location>
        <begin position="12"/>
        <end position="33"/>
    </location>
</feature>
<dbReference type="PRINTS" id="PR00080">
    <property type="entry name" value="SDRFAMILY"/>
</dbReference>
<keyword evidence="2" id="KW-0560">Oxidoreductase</keyword>
<proteinExistence type="inferred from homology"/>
<dbReference type="InterPro" id="IPR002347">
    <property type="entry name" value="SDR_fam"/>
</dbReference>
<comment type="caution">
    <text evidence="5">The sequence shown here is derived from an EMBL/GenBank/DDBJ whole genome shotgun (WGS) entry which is preliminary data.</text>
</comment>